<sequence>MFCLFFSPFPLSPPVSNYTKRTATLQRTK</sequence>
<evidence type="ECO:0000313" key="1">
    <source>
        <dbReference type="EMBL" id="DAF91684.1"/>
    </source>
</evidence>
<accession>A0A8S5UB41</accession>
<organism evidence="1">
    <name type="scientific">Siphoviridae sp. ct8Cp41</name>
    <dbReference type="NCBI Taxonomy" id="2825358"/>
    <lineage>
        <taxon>Viruses</taxon>
        <taxon>Duplodnaviria</taxon>
        <taxon>Heunggongvirae</taxon>
        <taxon>Uroviricota</taxon>
        <taxon>Caudoviricetes</taxon>
    </lineage>
</organism>
<protein>
    <submittedName>
        <fullName evidence="1">Uncharacterized protein</fullName>
    </submittedName>
</protein>
<name>A0A8S5UB41_9CAUD</name>
<reference evidence="1" key="1">
    <citation type="journal article" date="2021" name="Proc. Natl. Acad. Sci. U.S.A.">
        <title>A Catalog of Tens of Thousands of Viruses from Human Metagenomes Reveals Hidden Associations with Chronic Diseases.</title>
        <authorList>
            <person name="Tisza M.J."/>
            <person name="Buck C.B."/>
        </authorList>
    </citation>
    <scope>NUCLEOTIDE SEQUENCE</scope>
    <source>
        <strain evidence="1">Ct8Cp41</strain>
    </source>
</reference>
<proteinExistence type="predicted"/>
<dbReference type="EMBL" id="BK016059">
    <property type="protein sequence ID" value="DAF91684.1"/>
    <property type="molecule type" value="Genomic_DNA"/>
</dbReference>